<dbReference type="Gene3D" id="1.25.40.10">
    <property type="entry name" value="Tetratricopeptide repeat domain"/>
    <property type="match status" value="1"/>
</dbReference>
<evidence type="ECO:0000313" key="1">
    <source>
        <dbReference type="EMBL" id="PVU99681.1"/>
    </source>
</evidence>
<name>A0A2T9Z552_9FUNG</name>
<dbReference type="EMBL" id="MBFT01000024">
    <property type="protein sequence ID" value="PVU99681.1"/>
    <property type="molecule type" value="Genomic_DNA"/>
</dbReference>
<sequence length="309" mass="35819">MSKRFLSSLLQAPRALRSEGNIVIKNGLMVSNSKFASVWKADYSKRVNKIVFEDEVESLPEGVNPGLYNEYFKFMNSTKLKDLGAILPRKSLLHTFLQKIQNKEEFELGLKLLERWRKHYVLPLSERTTWILLSKCQYLNDPEPLTRVLLDRWRYKAFPTDYIYTSIFKLISNSIHDLIAIEGQESELANKYLDDLFRLFASIPQYNLEQGAWAYSSLITSLVDSGMEEGWVRAVQVAEEAMVDSIPPKINYEAALKLQEEYAKRGDSTNSNVYKEMISNYNLKPKEPTHVAFDEEGRMYYKPIAKKTN</sequence>
<dbReference type="Proteomes" id="UP000245699">
    <property type="component" value="Unassembled WGS sequence"/>
</dbReference>
<protein>
    <submittedName>
        <fullName evidence="1">Uncharacterized protein</fullName>
    </submittedName>
</protein>
<proteinExistence type="predicted"/>
<dbReference type="OrthoDB" id="2123547at2759"/>
<evidence type="ECO:0000313" key="2">
    <source>
        <dbReference type="Proteomes" id="UP000245699"/>
    </source>
</evidence>
<keyword evidence="2" id="KW-1185">Reference proteome</keyword>
<organism evidence="1 2">
    <name type="scientific">Furculomyces boomerangus</name>
    <dbReference type="NCBI Taxonomy" id="61424"/>
    <lineage>
        <taxon>Eukaryota</taxon>
        <taxon>Fungi</taxon>
        <taxon>Fungi incertae sedis</taxon>
        <taxon>Zoopagomycota</taxon>
        <taxon>Kickxellomycotina</taxon>
        <taxon>Harpellomycetes</taxon>
        <taxon>Harpellales</taxon>
        <taxon>Harpellaceae</taxon>
        <taxon>Furculomyces</taxon>
    </lineage>
</organism>
<dbReference type="AlphaFoldDB" id="A0A2T9Z552"/>
<accession>A0A2T9Z552</accession>
<dbReference type="InterPro" id="IPR011990">
    <property type="entry name" value="TPR-like_helical_dom_sf"/>
</dbReference>
<gene>
    <name evidence="1" type="ORF">BB559_000497</name>
</gene>
<comment type="caution">
    <text evidence="1">The sequence shown here is derived from an EMBL/GenBank/DDBJ whole genome shotgun (WGS) entry which is preliminary data.</text>
</comment>
<reference evidence="1 2" key="1">
    <citation type="journal article" date="2018" name="MBio">
        <title>Comparative Genomics Reveals the Core Gene Toolbox for the Fungus-Insect Symbiosis.</title>
        <authorList>
            <person name="Wang Y."/>
            <person name="Stata M."/>
            <person name="Wang W."/>
            <person name="Stajich J.E."/>
            <person name="White M.M."/>
            <person name="Moncalvo J.M."/>
        </authorList>
    </citation>
    <scope>NUCLEOTIDE SEQUENCE [LARGE SCALE GENOMIC DNA]</scope>
    <source>
        <strain evidence="1 2">AUS-77-4</strain>
    </source>
</reference>